<feature type="domain" description="Transposable element P transposase-like RNase H" evidence="1">
    <location>
        <begin position="1"/>
        <end position="90"/>
    </location>
</feature>
<dbReference type="OrthoDB" id="6759522at2759"/>
<evidence type="ECO:0000259" key="1">
    <source>
        <dbReference type="Pfam" id="PF21787"/>
    </source>
</evidence>
<proteinExistence type="predicted"/>
<dbReference type="EMBL" id="HACA01008531">
    <property type="protein sequence ID" value="CDW25892.1"/>
    <property type="molecule type" value="Transcribed_RNA"/>
</dbReference>
<name>A0A0K2TJU0_LEPSM</name>
<sequence>MMDEMSTKSTFEYDVGDQLVRGYDTLKPSNDDLTTHALAFALSGVKTRWKQVVAYHFTGSSFNKEDVPLALKEIAILLIRLISHSHITSDMGLCIKGF</sequence>
<protein>
    <submittedName>
        <fullName evidence="2">Putative LOC100209634 [Hydra vulgaris]</fullName>
    </submittedName>
</protein>
<dbReference type="InterPro" id="IPR048365">
    <property type="entry name" value="TNP-like_RNaseH_N"/>
</dbReference>
<accession>A0A0K2TJU0</accession>
<reference evidence="2" key="1">
    <citation type="submission" date="2014-05" db="EMBL/GenBank/DDBJ databases">
        <authorList>
            <person name="Chronopoulou M."/>
        </authorList>
    </citation>
    <scope>NUCLEOTIDE SEQUENCE</scope>
    <source>
        <tissue evidence="2">Whole organism</tissue>
    </source>
</reference>
<dbReference type="Pfam" id="PF21787">
    <property type="entry name" value="TNP-like_RNaseH_N"/>
    <property type="match status" value="1"/>
</dbReference>
<organism evidence="2">
    <name type="scientific">Lepeophtheirus salmonis</name>
    <name type="common">Salmon louse</name>
    <name type="synonym">Caligus salmonis</name>
    <dbReference type="NCBI Taxonomy" id="72036"/>
    <lineage>
        <taxon>Eukaryota</taxon>
        <taxon>Metazoa</taxon>
        <taxon>Ecdysozoa</taxon>
        <taxon>Arthropoda</taxon>
        <taxon>Crustacea</taxon>
        <taxon>Multicrustacea</taxon>
        <taxon>Hexanauplia</taxon>
        <taxon>Copepoda</taxon>
        <taxon>Siphonostomatoida</taxon>
        <taxon>Caligidae</taxon>
        <taxon>Lepeophtheirus</taxon>
    </lineage>
</organism>
<dbReference type="AlphaFoldDB" id="A0A0K2TJU0"/>
<evidence type="ECO:0000313" key="2">
    <source>
        <dbReference type="EMBL" id="CDW25892.1"/>
    </source>
</evidence>